<evidence type="ECO:0000313" key="8">
    <source>
        <dbReference type="EMBL" id="CAB3367389.1"/>
    </source>
</evidence>
<dbReference type="AlphaFoldDB" id="A0A8S1CH15"/>
<feature type="region of interest" description="Disordered" evidence="6">
    <location>
        <begin position="250"/>
        <end position="273"/>
    </location>
</feature>
<protein>
    <recommendedName>
        <fullName evidence="7">C2HC/C3H-type domain-containing protein</fullName>
    </recommendedName>
</protein>
<gene>
    <name evidence="8" type="ORF">CLODIP_2_CD00360</name>
</gene>
<feature type="compositionally biased region" description="Polar residues" evidence="6">
    <location>
        <begin position="170"/>
        <end position="196"/>
    </location>
</feature>
<comment type="caution">
    <text evidence="8">The sequence shown here is derived from an EMBL/GenBank/DDBJ whole genome shotgun (WGS) entry which is preliminary data.</text>
</comment>
<dbReference type="Gene3D" id="3.30.160.60">
    <property type="entry name" value="Classic Zinc Finger"/>
    <property type="match status" value="1"/>
</dbReference>
<dbReference type="InterPro" id="IPR026319">
    <property type="entry name" value="ZC2HC1A/B-like"/>
</dbReference>
<dbReference type="InterPro" id="IPR049899">
    <property type="entry name" value="Znf_C2HC_C3H"/>
</dbReference>
<reference evidence="8 9" key="1">
    <citation type="submission" date="2020-04" db="EMBL/GenBank/DDBJ databases">
        <authorList>
            <person name="Alioto T."/>
            <person name="Alioto T."/>
            <person name="Gomez Garrido J."/>
        </authorList>
    </citation>
    <scope>NUCLEOTIDE SEQUENCE [LARGE SCALE GENOMIC DNA]</scope>
</reference>
<accession>A0A8S1CH15</accession>
<evidence type="ECO:0000256" key="3">
    <source>
        <dbReference type="ARBA" id="ARBA00022771"/>
    </source>
</evidence>
<feature type="region of interest" description="Disordered" evidence="6">
    <location>
        <begin position="73"/>
        <end position="100"/>
    </location>
</feature>
<evidence type="ECO:0000256" key="4">
    <source>
        <dbReference type="ARBA" id="ARBA00022833"/>
    </source>
</evidence>
<sequence>MEAIDPAAQQPLPLEAGVPTDEELAPCPNCGRTFVQSSLQRHVAVCAKNTASRRGKFDSSKQRILGTELEQYLPPPVKQRQRSRSVPAVPGGPRRSLIPQPPVHEKCEYCGRSFGDKAIDRHREWCRNQKSFKPQTTPPSPAYSRMQARTQYKAPLAKSLRSRTREKYSPGSTKETTNKTSAPTSIRSSVSHTPTKTTTKAAYDVFQSAERQMQELLGSPLPSRKSQPYVITQKADIEVNLDEKFIKSEELLNGHESGDDNDDEPDAAEEESSIEDALHEISHQDSFSSVEIFKDELDEPSKIFEDKNSSPDEERKIEEALRTIKREFKQEPQGDPLTEEDVLNHLKATLEGTLDSCPLTDSLNYLDAALSLFQLDDIPKRPSNAPRSKASTKRRQYSVASPLSLLKPDPDHGQQQCSECGTTFPMPTAKFCCLCGTKRSV</sequence>
<organism evidence="8 9">
    <name type="scientific">Cloeon dipterum</name>
    <dbReference type="NCBI Taxonomy" id="197152"/>
    <lineage>
        <taxon>Eukaryota</taxon>
        <taxon>Metazoa</taxon>
        <taxon>Ecdysozoa</taxon>
        <taxon>Arthropoda</taxon>
        <taxon>Hexapoda</taxon>
        <taxon>Insecta</taxon>
        <taxon>Pterygota</taxon>
        <taxon>Palaeoptera</taxon>
        <taxon>Ephemeroptera</taxon>
        <taxon>Pisciforma</taxon>
        <taxon>Baetidae</taxon>
        <taxon>Cloeon</taxon>
    </lineage>
</organism>
<dbReference type="Proteomes" id="UP000494165">
    <property type="component" value="Unassembled WGS sequence"/>
</dbReference>
<evidence type="ECO:0000256" key="6">
    <source>
        <dbReference type="SAM" id="MobiDB-lite"/>
    </source>
</evidence>
<evidence type="ECO:0000256" key="5">
    <source>
        <dbReference type="PROSITE-ProRule" id="PRU01371"/>
    </source>
</evidence>
<evidence type="ECO:0000313" key="9">
    <source>
        <dbReference type="Proteomes" id="UP000494165"/>
    </source>
</evidence>
<feature type="compositionally biased region" description="Acidic residues" evidence="6">
    <location>
        <begin position="259"/>
        <end position="273"/>
    </location>
</feature>
<feature type="domain" description="C2HC/C3H-type" evidence="7">
    <location>
        <begin position="23"/>
        <end position="52"/>
    </location>
</feature>
<keyword evidence="9" id="KW-1185">Reference proteome</keyword>
<dbReference type="Pfam" id="PF13913">
    <property type="entry name" value="zf-C2HC_2"/>
    <property type="match status" value="2"/>
</dbReference>
<dbReference type="OrthoDB" id="10066537at2759"/>
<evidence type="ECO:0000256" key="1">
    <source>
        <dbReference type="ARBA" id="ARBA00022723"/>
    </source>
</evidence>
<dbReference type="EMBL" id="CADEPI010000030">
    <property type="protein sequence ID" value="CAB3367389.1"/>
    <property type="molecule type" value="Genomic_DNA"/>
</dbReference>
<keyword evidence="2" id="KW-0677">Repeat</keyword>
<proteinExistence type="predicted"/>
<feature type="region of interest" description="Disordered" evidence="6">
    <location>
        <begin position="378"/>
        <end position="414"/>
    </location>
</feature>
<feature type="region of interest" description="Disordered" evidence="6">
    <location>
        <begin position="154"/>
        <end position="196"/>
    </location>
</feature>
<evidence type="ECO:0000256" key="2">
    <source>
        <dbReference type="ARBA" id="ARBA00022737"/>
    </source>
</evidence>
<keyword evidence="4" id="KW-0862">Zinc</keyword>
<feature type="region of interest" description="Disordered" evidence="6">
    <location>
        <begin position="1"/>
        <end position="20"/>
    </location>
</feature>
<dbReference type="PROSITE" id="PS52027">
    <property type="entry name" value="ZF_C2HC_C3H"/>
    <property type="match status" value="1"/>
</dbReference>
<keyword evidence="1" id="KW-0479">Metal-binding</keyword>
<keyword evidence="3 5" id="KW-0863">Zinc-finger</keyword>
<name>A0A8S1CH15_9INSE</name>
<dbReference type="GO" id="GO:0008270">
    <property type="term" value="F:zinc ion binding"/>
    <property type="evidence" value="ECO:0007669"/>
    <property type="project" value="UniProtKB-KW"/>
</dbReference>
<evidence type="ECO:0000259" key="7">
    <source>
        <dbReference type="PROSITE" id="PS52027"/>
    </source>
</evidence>
<dbReference type="PANTHER" id="PTHR13555">
    <property type="entry name" value="C2H2 ZINC FINGER CGI-62-RELATED"/>
    <property type="match status" value="1"/>
</dbReference>